<gene>
    <name evidence="1" type="ORF">PR048_018494</name>
</gene>
<organism evidence="1 2">
    <name type="scientific">Dryococelus australis</name>
    <dbReference type="NCBI Taxonomy" id="614101"/>
    <lineage>
        <taxon>Eukaryota</taxon>
        <taxon>Metazoa</taxon>
        <taxon>Ecdysozoa</taxon>
        <taxon>Arthropoda</taxon>
        <taxon>Hexapoda</taxon>
        <taxon>Insecta</taxon>
        <taxon>Pterygota</taxon>
        <taxon>Neoptera</taxon>
        <taxon>Polyneoptera</taxon>
        <taxon>Phasmatodea</taxon>
        <taxon>Verophasmatodea</taxon>
        <taxon>Anareolatae</taxon>
        <taxon>Phasmatidae</taxon>
        <taxon>Eurycanthinae</taxon>
        <taxon>Dryococelus</taxon>
    </lineage>
</organism>
<accession>A0ABQ9HCU1</accession>
<dbReference type="EMBL" id="JARBHB010000006">
    <property type="protein sequence ID" value="KAJ8882006.1"/>
    <property type="molecule type" value="Genomic_DNA"/>
</dbReference>
<dbReference type="Proteomes" id="UP001159363">
    <property type="component" value="Chromosome 5"/>
</dbReference>
<protein>
    <submittedName>
        <fullName evidence="1">Uncharacterized protein</fullName>
    </submittedName>
</protein>
<comment type="caution">
    <text evidence="1">The sequence shown here is derived from an EMBL/GenBank/DDBJ whole genome shotgun (WGS) entry which is preliminary data.</text>
</comment>
<proteinExistence type="predicted"/>
<sequence>MKKDDSDKLSSLPFPCRMLASKKISNVYPNAYTAPKIYNCTPATNRSAERPFSILKRIKDHPWIAQKQERLVNLGVLAIESDMTASLDFEEVINAPANVKVRIK</sequence>
<reference evidence="1 2" key="1">
    <citation type="submission" date="2023-02" db="EMBL/GenBank/DDBJ databases">
        <title>LHISI_Scaffold_Assembly.</title>
        <authorList>
            <person name="Stuart O.P."/>
            <person name="Cleave R."/>
            <person name="Magrath M.J.L."/>
            <person name="Mikheyev A.S."/>
        </authorList>
    </citation>
    <scope>NUCLEOTIDE SEQUENCE [LARGE SCALE GENOMIC DNA]</scope>
    <source>
        <strain evidence="1">Daus_M_001</strain>
        <tissue evidence="1">Leg muscle</tissue>
    </source>
</reference>
<evidence type="ECO:0000313" key="1">
    <source>
        <dbReference type="EMBL" id="KAJ8882006.1"/>
    </source>
</evidence>
<name>A0ABQ9HCU1_9NEOP</name>
<evidence type="ECO:0000313" key="2">
    <source>
        <dbReference type="Proteomes" id="UP001159363"/>
    </source>
</evidence>
<keyword evidence="2" id="KW-1185">Reference proteome</keyword>